<protein>
    <submittedName>
        <fullName evidence="2">Uncharacterized protein</fullName>
    </submittedName>
</protein>
<evidence type="ECO:0000313" key="2">
    <source>
        <dbReference type="EMBL" id="CAB4263181.1"/>
    </source>
</evidence>
<sequence length="52" mass="5932">MQKLRVPSSLHQSKGSCTNDLEPAQQQLRWCHLTSKIDQDTQPPKPKHPLAK</sequence>
<dbReference type="EMBL" id="CAEKDK010000001">
    <property type="protein sequence ID" value="CAB4263181.1"/>
    <property type="molecule type" value="Genomic_DNA"/>
</dbReference>
<accession>A0A6J5TGX3</accession>
<dbReference type="AlphaFoldDB" id="A0A6J5TGX3"/>
<dbReference type="Proteomes" id="UP000507222">
    <property type="component" value="Unassembled WGS sequence"/>
</dbReference>
<organism evidence="2 3">
    <name type="scientific">Prunus armeniaca</name>
    <name type="common">Apricot</name>
    <name type="synonym">Armeniaca vulgaris</name>
    <dbReference type="NCBI Taxonomy" id="36596"/>
    <lineage>
        <taxon>Eukaryota</taxon>
        <taxon>Viridiplantae</taxon>
        <taxon>Streptophyta</taxon>
        <taxon>Embryophyta</taxon>
        <taxon>Tracheophyta</taxon>
        <taxon>Spermatophyta</taxon>
        <taxon>Magnoliopsida</taxon>
        <taxon>eudicotyledons</taxon>
        <taxon>Gunneridae</taxon>
        <taxon>Pentapetalae</taxon>
        <taxon>rosids</taxon>
        <taxon>fabids</taxon>
        <taxon>Rosales</taxon>
        <taxon>Rosaceae</taxon>
        <taxon>Amygdaloideae</taxon>
        <taxon>Amygdaleae</taxon>
        <taxon>Prunus</taxon>
    </lineage>
</organism>
<feature type="compositionally biased region" description="Polar residues" evidence="1">
    <location>
        <begin position="9"/>
        <end position="28"/>
    </location>
</feature>
<proteinExistence type="predicted"/>
<feature type="region of interest" description="Disordered" evidence="1">
    <location>
        <begin position="1"/>
        <end position="52"/>
    </location>
</feature>
<reference evidence="2 3" key="1">
    <citation type="submission" date="2020-05" db="EMBL/GenBank/DDBJ databases">
        <authorList>
            <person name="Campoy J."/>
            <person name="Schneeberger K."/>
            <person name="Spophaly S."/>
        </authorList>
    </citation>
    <scope>NUCLEOTIDE SEQUENCE [LARGE SCALE GENOMIC DNA]</scope>
    <source>
        <strain evidence="2">PruArmRojPasFocal</strain>
    </source>
</reference>
<name>A0A6J5TGX3_PRUAR</name>
<gene>
    <name evidence="2" type="ORF">CURHAP_LOCUS2986</name>
</gene>
<evidence type="ECO:0000313" key="3">
    <source>
        <dbReference type="Proteomes" id="UP000507222"/>
    </source>
</evidence>
<evidence type="ECO:0000256" key="1">
    <source>
        <dbReference type="SAM" id="MobiDB-lite"/>
    </source>
</evidence>